<dbReference type="EMBL" id="CADCUV010000140">
    <property type="protein sequence ID" value="CAA9427578.1"/>
    <property type="molecule type" value="Genomic_DNA"/>
</dbReference>
<feature type="transmembrane region" description="Helical" evidence="9">
    <location>
        <begin position="112"/>
        <end position="133"/>
    </location>
</feature>
<dbReference type="AlphaFoldDB" id="A0A6J4Q0S2"/>
<evidence type="ECO:0000256" key="1">
    <source>
        <dbReference type="ARBA" id="ARBA00000085"/>
    </source>
</evidence>
<dbReference type="InterPro" id="IPR036890">
    <property type="entry name" value="HATPase_C_sf"/>
</dbReference>
<dbReference type="InterPro" id="IPR011712">
    <property type="entry name" value="Sig_transdc_His_kin_sub3_dim/P"/>
</dbReference>
<feature type="domain" description="Signal transduction histidine kinase subgroup 3 dimerisation and phosphoacceptor" evidence="10">
    <location>
        <begin position="174"/>
        <end position="229"/>
    </location>
</feature>
<evidence type="ECO:0000256" key="2">
    <source>
        <dbReference type="ARBA" id="ARBA00012438"/>
    </source>
</evidence>
<keyword evidence="8" id="KW-0902">Two-component regulatory system</keyword>
<evidence type="ECO:0000256" key="4">
    <source>
        <dbReference type="ARBA" id="ARBA00022679"/>
    </source>
</evidence>
<dbReference type="Pfam" id="PF07730">
    <property type="entry name" value="HisKA_3"/>
    <property type="match status" value="1"/>
</dbReference>
<keyword evidence="5" id="KW-0547">Nucleotide-binding</keyword>
<keyword evidence="3" id="KW-0597">Phosphoprotein</keyword>
<dbReference type="Gene3D" id="1.20.5.1930">
    <property type="match status" value="1"/>
</dbReference>
<dbReference type="GO" id="GO:0000155">
    <property type="term" value="F:phosphorelay sensor kinase activity"/>
    <property type="evidence" value="ECO:0007669"/>
    <property type="project" value="InterPro"/>
</dbReference>
<keyword evidence="4" id="KW-0808">Transferase</keyword>
<dbReference type="PANTHER" id="PTHR24421">
    <property type="entry name" value="NITRATE/NITRITE SENSOR PROTEIN NARX-RELATED"/>
    <property type="match status" value="1"/>
</dbReference>
<dbReference type="GO" id="GO:0046983">
    <property type="term" value="F:protein dimerization activity"/>
    <property type="evidence" value="ECO:0007669"/>
    <property type="project" value="InterPro"/>
</dbReference>
<reference evidence="11" key="1">
    <citation type="submission" date="2020-02" db="EMBL/GenBank/DDBJ databases">
        <authorList>
            <person name="Meier V. D."/>
        </authorList>
    </citation>
    <scope>NUCLEOTIDE SEQUENCE</scope>
    <source>
        <strain evidence="11">AVDCRST_MAG22</strain>
    </source>
</reference>
<dbReference type="InterPro" id="IPR050482">
    <property type="entry name" value="Sensor_HK_TwoCompSys"/>
</dbReference>
<sequence>MATCALVALLAWASGFVRPLRELDRGITNSMLGTAVPAPSSVGLIDAPPSSRLRRVLRLTPGYTVWRASLWFAFRSLFGLLTLALVAMIAMMPPFAVALGFLTADSSDTVDVLLSIARCLALAAIPVTILLYLARVWMHGLSAGLFADTAPELLGPSPAEQIAELQERLRRMAERDRLGRMLHNTVGRALTGIVRQAAAARKTLGSDPEFAHQALSDIETVGRAAHEQINNWLAGRPEELVKMRPPNKADLDGFLRLIRRQGVPVSADVSDDFDALPGILREEAYGVAQEGCYNALRHATHAPTHLTVATRKSELEVSVENEAPVPGRSAAGVPGSRKGLRDLAQRVEALNGSFEAGPCPGGGFRLRVLIPLPPSDRRGI</sequence>
<dbReference type="CDD" id="cd16917">
    <property type="entry name" value="HATPase_UhpB-NarQ-NarX-like"/>
    <property type="match status" value="1"/>
</dbReference>
<evidence type="ECO:0000256" key="8">
    <source>
        <dbReference type="ARBA" id="ARBA00023012"/>
    </source>
</evidence>
<comment type="catalytic activity">
    <reaction evidence="1">
        <text>ATP + protein L-histidine = ADP + protein N-phospho-L-histidine.</text>
        <dbReference type="EC" id="2.7.13.3"/>
    </reaction>
</comment>
<name>A0A6J4Q0S2_9ACTN</name>
<evidence type="ECO:0000256" key="3">
    <source>
        <dbReference type="ARBA" id="ARBA00022553"/>
    </source>
</evidence>
<gene>
    <name evidence="11" type="ORF">AVDCRST_MAG22-3024</name>
</gene>
<keyword evidence="9" id="KW-1133">Transmembrane helix</keyword>
<protein>
    <recommendedName>
        <fullName evidence="2">histidine kinase</fullName>
        <ecNumber evidence="2">2.7.13.3</ecNumber>
    </recommendedName>
</protein>
<proteinExistence type="predicted"/>
<evidence type="ECO:0000313" key="11">
    <source>
        <dbReference type="EMBL" id="CAA9427578.1"/>
    </source>
</evidence>
<evidence type="ECO:0000256" key="6">
    <source>
        <dbReference type="ARBA" id="ARBA00022777"/>
    </source>
</evidence>
<keyword evidence="9" id="KW-0812">Transmembrane</keyword>
<evidence type="ECO:0000259" key="10">
    <source>
        <dbReference type="Pfam" id="PF07730"/>
    </source>
</evidence>
<evidence type="ECO:0000256" key="9">
    <source>
        <dbReference type="SAM" id="Phobius"/>
    </source>
</evidence>
<dbReference type="EC" id="2.7.13.3" evidence="2"/>
<dbReference type="GO" id="GO:0016020">
    <property type="term" value="C:membrane"/>
    <property type="evidence" value="ECO:0007669"/>
    <property type="project" value="InterPro"/>
</dbReference>
<keyword evidence="6" id="KW-0418">Kinase</keyword>
<keyword evidence="7" id="KW-0067">ATP-binding</keyword>
<dbReference type="PANTHER" id="PTHR24421:SF10">
    <property type="entry name" value="NITRATE_NITRITE SENSOR PROTEIN NARQ"/>
    <property type="match status" value="1"/>
</dbReference>
<evidence type="ECO:0000256" key="5">
    <source>
        <dbReference type="ARBA" id="ARBA00022741"/>
    </source>
</evidence>
<evidence type="ECO:0000256" key="7">
    <source>
        <dbReference type="ARBA" id="ARBA00022840"/>
    </source>
</evidence>
<dbReference type="Gene3D" id="3.30.565.10">
    <property type="entry name" value="Histidine kinase-like ATPase, C-terminal domain"/>
    <property type="match status" value="1"/>
</dbReference>
<dbReference type="GO" id="GO:0005524">
    <property type="term" value="F:ATP binding"/>
    <property type="evidence" value="ECO:0007669"/>
    <property type="project" value="UniProtKB-KW"/>
</dbReference>
<dbReference type="SUPFAM" id="SSF55874">
    <property type="entry name" value="ATPase domain of HSP90 chaperone/DNA topoisomerase II/histidine kinase"/>
    <property type="match status" value="1"/>
</dbReference>
<feature type="transmembrane region" description="Helical" evidence="9">
    <location>
        <begin position="70"/>
        <end position="92"/>
    </location>
</feature>
<organism evidence="11">
    <name type="scientific">uncultured Rubrobacteraceae bacterium</name>
    <dbReference type="NCBI Taxonomy" id="349277"/>
    <lineage>
        <taxon>Bacteria</taxon>
        <taxon>Bacillati</taxon>
        <taxon>Actinomycetota</taxon>
        <taxon>Rubrobacteria</taxon>
        <taxon>Rubrobacterales</taxon>
        <taxon>Rubrobacteraceae</taxon>
        <taxon>environmental samples</taxon>
    </lineage>
</organism>
<keyword evidence="9" id="KW-0472">Membrane</keyword>
<accession>A0A6J4Q0S2</accession>